<feature type="domain" description="Methylated-DNA-[protein]-cysteine S-methyltransferase DNA binding" evidence="2">
    <location>
        <begin position="6"/>
        <end position="80"/>
    </location>
</feature>
<keyword evidence="3" id="KW-0489">Methyltransferase</keyword>
<dbReference type="Proteomes" id="UP000460221">
    <property type="component" value="Unassembled WGS sequence"/>
</dbReference>
<reference evidence="3 4" key="1">
    <citation type="submission" date="2019-11" db="EMBL/GenBank/DDBJ databases">
        <authorList>
            <person name="Jiang L.-Q."/>
        </authorList>
    </citation>
    <scope>NUCLEOTIDE SEQUENCE [LARGE SCALE GENOMIC DNA]</scope>
    <source>
        <strain evidence="3 4">YIM 132087</strain>
    </source>
</reference>
<keyword evidence="4" id="KW-1185">Reference proteome</keyword>
<accession>A0A7K1FHX3</accession>
<evidence type="ECO:0000313" key="3">
    <source>
        <dbReference type="EMBL" id="MTD13666.1"/>
    </source>
</evidence>
<evidence type="ECO:0000259" key="2">
    <source>
        <dbReference type="Pfam" id="PF01035"/>
    </source>
</evidence>
<name>A0A7K1FHX3_9ACTN</name>
<sequence length="100" mass="11040">MDMDLAHRMLDVVADIPPGRVATYGDVAAMAGSPSARLAGRVLSLLADPETPWHRVVKADGTFAPHLVDEQTRRLRSEGVEVRDGRITLHRWRWNADADG</sequence>
<evidence type="ECO:0000313" key="4">
    <source>
        <dbReference type="Proteomes" id="UP000460221"/>
    </source>
</evidence>
<keyword evidence="1" id="KW-0227">DNA damage</keyword>
<dbReference type="Pfam" id="PF01035">
    <property type="entry name" value="DNA_binding_1"/>
    <property type="match status" value="1"/>
</dbReference>
<dbReference type="EMBL" id="WLYK01000001">
    <property type="protein sequence ID" value="MTD13666.1"/>
    <property type="molecule type" value="Genomic_DNA"/>
</dbReference>
<organism evidence="3 4">
    <name type="scientific">Nakamurella alba</name>
    <dbReference type="NCBI Taxonomy" id="2665158"/>
    <lineage>
        <taxon>Bacteria</taxon>
        <taxon>Bacillati</taxon>
        <taxon>Actinomycetota</taxon>
        <taxon>Actinomycetes</taxon>
        <taxon>Nakamurellales</taxon>
        <taxon>Nakamurellaceae</taxon>
        <taxon>Nakamurella</taxon>
    </lineage>
</organism>
<dbReference type="PANTHER" id="PTHR42942:SF1">
    <property type="entry name" value="ALKYLTRANSFERASE-LIKE PROTEIN 1"/>
    <property type="match status" value="1"/>
</dbReference>
<dbReference type="PANTHER" id="PTHR42942">
    <property type="entry name" value="6-O-METHYLGUANINE DNA METHYLTRANSFERASE"/>
    <property type="match status" value="1"/>
</dbReference>
<dbReference type="InterPro" id="IPR036388">
    <property type="entry name" value="WH-like_DNA-bd_sf"/>
</dbReference>
<proteinExistence type="predicted"/>
<evidence type="ECO:0000256" key="1">
    <source>
        <dbReference type="ARBA" id="ARBA00022763"/>
    </source>
</evidence>
<dbReference type="SUPFAM" id="SSF46767">
    <property type="entry name" value="Methylated DNA-protein cysteine methyltransferase, C-terminal domain"/>
    <property type="match status" value="1"/>
</dbReference>
<comment type="caution">
    <text evidence="3">The sequence shown here is derived from an EMBL/GenBank/DDBJ whole genome shotgun (WGS) entry which is preliminary data.</text>
</comment>
<dbReference type="InterPro" id="IPR014048">
    <property type="entry name" value="MethylDNA_cys_MeTrfase_DNA-bd"/>
</dbReference>
<dbReference type="GO" id="GO:0006281">
    <property type="term" value="P:DNA repair"/>
    <property type="evidence" value="ECO:0007669"/>
    <property type="project" value="InterPro"/>
</dbReference>
<dbReference type="AlphaFoldDB" id="A0A7K1FHX3"/>
<dbReference type="GO" id="GO:0032259">
    <property type="term" value="P:methylation"/>
    <property type="evidence" value="ECO:0007669"/>
    <property type="project" value="UniProtKB-KW"/>
</dbReference>
<dbReference type="CDD" id="cd06445">
    <property type="entry name" value="ATase"/>
    <property type="match status" value="1"/>
</dbReference>
<dbReference type="InterPro" id="IPR052520">
    <property type="entry name" value="ATL_DNA_repair"/>
</dbReference>
<protein>
    <submittedName>
        <fullName evidence="3">DNA methyltransferase</fullName>
    </submittedName>
</protein>
<keyword evidence="3" id="KW-0808">Transferase</keyword>
<dbReference type="InterPro" id="IPR036217">
    <property type="entry name" value="MethylDNA_cys_MeTrfase_DNAb"/>
</dbReference>
<dbReference type="Gene3D" id="1.10.10.10">
    <property type="entry name" value="Winged helix-like DNA-binding domain superfamily/Winged helix DNA-binding domain"/>
    <property type="match status" value="1"/>
</dbReference>
<dbReference type="GO" id="GO:0008168">
    <property type="term" value="F:methyltransferase activity"/>
    <property type="evidence" value="ECO:0007669"/>
    <property type="project" value="UniProtKB-KW"/>
</dbReference>
<gene>
    <name evidence="3" type="ORF">GIS00_06880</name>
</gene>